<dbReference type="Proteomes" id="UP001608902">
    <property type="component" value="Unassembled WGS sequence"/>
</dbReference>
<dbReference type="AlphaFoldDB" id="A0ABD6ESH4"/>
<keyword evidence="3" id="KW-1185">Reference proteome</keyword>
<feature type="region of interest" description="Disordered" evidence="1">
    <location>
        <begin position="135"/>
        <end position="178"/>
    </location>
</feature>
<organism evidence="2 3">
    <name type="scientific">Gnathostoma spinigerum</name>
    <dbReference type="NCBI Taxonomy" id="75299"/>
    <lineage>
        <taxon>Eukaryota</taxon>
        <taxon>Metazoa</taxon>
        <taxon>Ecdysozoa</taxon>
        <taxon>Nematoda</taxon>
        <taxon>Chromadorea</taxon>
        <taxon>Rhabditida</taxon>
        <taxon>Spirurina</taxon>
        <taxon>Gnathostomatomorpha</taxon>
        <taxon>Gnathostomatoidea</taxon>
        <taxon>Gnathostomatidae</taxon>
        <taxon>Gnathostoma</taxon>
    </lineage>
</organism>
<protein>
    <submittedName>
        <fullName evidence="2">Uncharacterized protein</fullName>
    </submittedName>
</protein>
<accession>A0ABD6ESH4</accession>
<name>A0ABD6ESH4_9BILA</name>
<reference evidence="2 3" key="1">
    <citation type="submission" date="2024-08" db="EMBL/GenBank/DDBJ databases">
        <title>Gnathostoma spinigerum genome.</title>
        <authorList>
            <person name="Gonzalez-Bertolin B."/>
            <person name="Monzon S."/>
            <person name="Zaballos A."/>
            <person name="Jimenez P."/>
            <person name="Dekumyoy P."/>
            <person name="Varona S."/>
            <person name="Cuesta I."/>
            <person name="Sumanam S."/>
            <person name="Adisakwattana P."/>
            <person name="Gasser R.B."/>
            <person name="Hernandez-Gonzalez A."/>
            <person name="Young N.D."/>
            <person name="Perteguer M.J."/>
        </authorList>
    </citation>
    <scope>NUCLEOTIDE SEQUENCE [LARGE SCALE GENOMIC DNA]</scope>
    <source>
        <strain evidence="2">AL3</strain>
        <tissue evidence="2">Liver</tissue>
    </source>
</reference>
<evidence type="ECO:0000313" key="2">
    <source>
        <dbReference type="EMBL" id="MFH4982919.1"/>
    </source>
</evidence>
<evidence type="ECO:0000313" key="3">
    <source>
        <dbReference type="Proteomes" id="UP001608902"/>
    </source>
</evidence>
<dbReference type="EMBL" id="JBGFUD010010475">
    <property type="protein sequence ID" value="MFH4982919.1"/>
    <property type="molecule type" value="Genomic_DNA"/>
</dbReference>
<evidence type="ECO:0000256" key="1">
    <source>
        <dbReference type="SAM" id="MobiDB-lite"/>
    </source>
</evidence>
<feature type="compositionally biased region" description="Basic and acidic residues" evidence="1">
    <location>
        <begin position="156"/>
        <end position="167"/>
    </location>
</feature>
<proteinExistence type="predicted"/>
<gene>
    <name evidence="2" type="ORF">AB6A40_009628</name>
</gene>
<sequence>MSQSANPLAKYAQYLDEFEECDEKQAISVSSVDSPIRSLLDHKAGLDNVDKRAFSKRTEVDKSSPAFSSRKSGKLCEIEHSIHGGDFSEHCLDFTDESISSQCSSNLDEVEGASAKAARQIHSVKPRHAFLNSDGRHCGVPSASQGQSSSITNFSETKDKSRSESKSMHSSSNASLRDQWTVDQPKMFDIRALSAFNVGGDFIVRIGAPTARKGQIAESCFCLEIMLANSAMTD</sequence>
<feature type="compositionally biased region" description="Polar residues" evidence="1">
    <location>
        <begin position="142"/>
        <end position="155"/>
    </location>
</feature>
<comment type="caution">
    <text evidence="2">The sequence shown here is derived from an EMBL/GenBank/DDBJ whole genome shotgun (WGS) entry which is preliminary data.</text>
</comment>